<proteinExistence type="predicted"/>
<gene>
    <name evidence="2" type="ORF">EIY87_18000</name>
</gene>
<feature type="region of interest" description="Disordered" evidence="1">
    <location>
        <begin position="1"/>
        <end position="108"/>
    </location>
</feature>
<reference evidence="2 3" key="1">
    <citation type="submission" date="2018-12" db="EMBL/GenBank/DDBJ databases">
        <title>Amycolatopsis eburnea sp. nov. actinomycete associate with arbuscular mycorrhiza fungal spore.</title>
        <authorList>
            <person name="Lumyong S."/>
            <person name="Chaiya L."/>
        </authorList>
    </citation>
    <scope>NUCLEOTIDE SEQUENCE [LARGE SCALE GENOMIC DNA]</scope>
    <source>
        <strain evidence="2 3">GLM-1</strain>
    </source>
</reference>
<evidence type="ECO:0000313" key="3">
    <source>
        <dbReference type="Proteomes" id="UP000267081"/>
    </source>
</evidence>
<sequence length="239" mass="25494">MCRSAAEGGRRCSGRSCGAAGARARQARSRARRGLEAARAAGDPDRIAAAEAKYTAVTGGPPPDVGTFAGQLPTTPEPTAPEKPMSKRSEPQPSKPEPTTPASSTQDRIRDAVAKLAREEGGWVGLVDLRKMLGDVDHDEVSRTLREMARTNPNVHLTMEDNRKALTDEDHAAAVDYSGEPQHLICIEKPRDNSAKDRVQAAGVGNASADDLAAALRDPLTPSQIYDAIRAEQKRRGLA</sequence>
<keyword evidence="3" id="KW-1185">Reference proteome</keyword>
<feature type="compositionally biased region" description="Low complexity" evidence="1">
    <location>
        <begin position="14"/>
        <end position="24"/>
    </location>
</feature>
<accession>A0A3R9ETT8</accession>
<comment type="caution">
    <text evidence="2">The sequence shown here is derived from an EMBL/GenBank/DDBJ whole genome shotgun (WGS) entry which is preliminary data.</text>
</comment>
<dbReference type="AlphaFoldDB" id="A0A3R9ETT8"/>
<dbReference type="Proteomes" id="UP000267081">
    <property type="component" value="Unassembled WGS sequence"/>
</dbReference>
<evidence type="ECO:0000313" key="2">
    <source>
        <dbReference type="EMBL" id="RSD20103.1"/>
    </source>
</evidence>
<name>A0A3R9ETT8_9PSEU</name>
<dbReference type="OrthoDB" id="3822696at2"/>
<protein>
    <submittedName>
        <fullName evidence="2">Uncharacterized protein</fullName>
    </submittedName>
</protein>
<dbReference type="RefSeq" id="WP_125309371.1">
    <property type="nucleotide sequence ID" value="NZ_RSEC01000036.1"/>
</dbReference>
<dbReference type="EMBL" id="RSEC01000036">
    <property type="protein sequence ID" value="RSD20103.1"/>
    <property type="molecule type" value="Genomic_DNA"/>
</dbReference>
<organism evidence="2 3">
    <name type="scientific">Amycolatopsis eburnea</name>
    <dbReference type="NCBI Taxonomy" id="2267691"/>
    <lineage>
        <taxon>Bacteria</taxon>
        <taxon>Bacillati</taxon>
        <taxon>Actinomycetota</taxon>
        <taxon>Actinomycetes</taxon>
        <taxon>Pseudonocardiales</taxon>
        <taxon>Pseudonocardiaceae</taxon>
        <taxon>Amycolatopsis</taxon>
    </lineage>
</organism>
<evidence type="ECO:0000256" key="1">
    <source>
        <dbReference type="SAM" id="MobiDB-lite"/>
    </source>
</evidence>